<accession>A0AAV7P747</accession>
<reference evidence="1" key="1">
    <citation type="journal article" date="2022" name="bioRxiv">
        <title>Sequencing and chromosome-scale assembly of the giantPleurodeles waltlgenome.</title>
        <authorList>
            <person name="Brown T."/>
            <person name="Elewa A."/>
            <person name="Iarovenko S."/>
            <person name="Subramanian E."/>
            <person name="Araus A.J."/>
            <person name="Petzold A."/>
            <person name="Susuki M."/>
            <person name="Suzuki K.-i.T."/>
            <person name="Hayashi T."/>
            <person name="Toyoda A."/>
            <person name="Oliveira C."/>
            <person name="Osipova E."/>
            <person name="Leigh N.D."/>
            <person name="Simon A."/>
            <person name="Yun M.H."/>
        </authorList>
    </citation>
    <scope>NUCLEOTIDE SEQUENCE</scope>
    <source>
        <strain evidence="1">20211129_DDA</strain>
        <tissue evidence="1">Liver</tissue>
    </source>
</reference>
<dbReference type="Proteomes" id="UP001066276">
    <property type="component" value="Chromosome 7"/>
</dbReference>
<name>A0AAV7P747_PLEWA</name>
<dbReference type="AlphaFoldDB" id="A0AAV7P747"/>
<gene>
    <name evidence="1" type="ORF">NDU88_001159</name>
</gene>
<proteinExistence type="predicted"/>
<evidence type="ECO:0000313" key="1">
    <source>
        <dbReference type="EMBL" id="KAJ1122674.1"/>
    </source>
</evidence>
<comment type="caution">
    <text evidence="1">The sequence shown here is derived from an EMBL/GenBank/DDBJ whole genome shotgun (WGS) entry which is preliminary data.</text>
</comment>
<sequence length="178" mass="19247">MDGACNAVALWFPGVQGVREECTVDEERMVHVMKRTRGYQGWMERSRMQSGAAGVWALHCWWGSRTLAPRTRLQSCAAECLSVPNALRASHLACSGVRFHSGGLSVGVPFNRRARAASLGAGCDLLRSATGVGAGAQPRRADTSVSVSDGLADGEAQLDEVLRSGEFVRRSLFLLFFF</sequence>
<dbReference type="EMBL" id="JANPWB010000011">
    <property type="protein sequence ID" value="KAJ1122674.1"/>
    <property type="molecule type" value="Genomic_DNA"/>
</dbReference>
<organism evidence="1 2">
    <name type="scientific">Pleurodeles waltl</name>
    <name type="common">Iberian ribbed newt</name>
    <dbReference type="NCBI Taxonomy" id="8319"/>
    <lineage>
        <taxon>Eukaryota</taxon>
        <taxon>Metazoa</taxon>
        <taxon>Chordata</taxon>
        <taxon>Craniata</taxon>
        <taxon>Vertebrata</taxon>
        <taxon>Euteleostomi</taxon>
        <taxon>Amphibia</taxon>
        <taxon>Batrachia</taxon>
        <taxon>Caudata</taxon>
        <taxon>Salamandroidea</taxon>
        <taxon>Salamandridae</taxon>
        <taxon>Pleurodelinae</taxon>
        <taxon>Pleurodeles</taxon>
    </lineage>
</organism>
<keyword evidence="2" id="KW-1185">Reference proteome</keyword>
<evidence type="ECO:0000313" key="2">
    <source>
        <dbReference type="Proteomes" id="UP001066276"/>
    </source>
</evidence>
<protein>
    <submittedName>
        <fullName evidence="1">Uncharacterized protein</fullName>
    </submittedName>
</protein>